<keyword evidence="3" id="KW-0274">FAD</keyword>
<evidence type="ECO:0000313" key="8">
    <source>
        <dbReference type="Proteomes" id="UP000219799"/>
    </source>
</evidence>
<dbReference type="PANTHER" id="PTHR48467">
    <property type="entry name" value="GLUTAMATE SYNTHASE 1 [NADH], CHLOROPLASTIC-LIKE"/>
    <property type="match status" value="1"/>
</dbReference>
<dbReference type="Gene3D" id="3.40.50.720">
    <property type="entry name" value="NAD(P)-binding Rossmann-like Domain"/>
    <property type="match status" value="1"/>
</dbReference>
<dbReference type="EMBL" id="LT594497">
    <property type="protein sequence ID" value="SBT71489.1"/>
    <property type="molecule type" value="Genomic_DNA"/>
</dbReference>
<evidence type="ECO:0000256" key="2">
    <source>
        <dbReference type="ARBA" id="ARBA00022630"/>
    </source>
</evidence>
<name>A0A1C3KD40_PLAMA</name>
<keyword evidence="4" id="KW-0521">NADP</keyword>
<feature type="region of interest" description="Disordered" evidence="6">
    <location>
        <begin position="170"/>
        <end position="233"/>
    </location>
</feature>
<gene>
    <name evidence="7" type="primary">PmlGA01_090040100</name>
    <name evidence="7" type="ORF">PMLGA01_090040100</name>
</gene>
<dbReference type="Gene3D" id="3.50.50.60">
    <property type="entry name" value="FAD/NAD(P)-binding domain"/>
    <property type="match status" value="1"/>
</dbReference>
<proteinExistence type="predicted"/>
<comment type="cofactor">
    <cofactor evidence="1">
        <name>FAD</name>
        <dbReference type="ChEBI" id="CHEBI:57692"/>
    </cofactor>
</comment>
<dbReference type="VEuPathDB" id="PlasmoDB:PmUG01_09048800"/>
<evidence type="ECO:0000256" key="3">
    <source>
        <dbReference type="ARBA" id="ARBA00022827"/>
    </source>
</evidence>
<reference evidence="7 8" key="1">
    <citation type="submission" date="2016-06" db="EMBL/GenBank/DDBJ databases">
        <authorList>
            <consortium name="Pathogen Informatics"/>
        </authorList>
    </citation>
    <scope>NUCLEOTIDE SEQUENCE [LARGE SCALE GENOMIC DNA]</scope>
    <source>
        <strain evidence="7">PmlGA01</strain>
    </source>
</reference>
<evidence type="ECO:0000256" key="5">
    <source>
        <dbReference type="ARBA" id="ARBA00023002"/>
    </source>
</evidence>
<dbReference type="SUPFAM" id="SSF51971">
    <property type="entry name" value="Nucleotide-binding domain"/>
    <property type="match status" value="1"/>
</dbReference>
<dbReference type="EC" id="1.18.1.2" evidence="7"/>
<dbReference type="InterPro" id="IPR036188">
    <property type="entry name" value="FAD/NAD-bd_sf"/>
</dbReference>
<dbReference type="Proteomes" id="UP000219799">
    <property type="component" value="Chromosome 9"/>
</dbReference>
<dbReference type="GO" id="GO:0004324">
    <property type="term" value="F:ferredoxin-NADP+ reductase activity"/>
    <property type="evidence" value="ECO:0007669"/>
    <property type="project" value="UniProtKB-EC"/>
</dbReference>
<dbReference type="AlphaFoldDB" id="A0A1C3KD40"/>
<dbReference type="SUPFAM" id="SSF51905">
    <property type="entry name" value="FAD/NAD(P)-binding domain"/>
    <property type="match status" value="1"/>
</dbReference>
<dbReference type="PANTHER" id="PTHR48467:SF1">
    <property type="entry name" value="GLUTAMATE SYNTHASE 1 [NADH], CHLOROPLASTIC-LIKE"/>
    <property type="match status" value="1"/>
</dbReference>
<dbReference type="InterPro" id="IPR055275">
    <property type="entry name" value="Ferredox_Rdtase"/>
</dbReference>
<feature type="compositionally biased region" description="Low complexity" evidence="6">
    <location>
        <begin position="221"/>
        <end position="233"/>
    </location>
</feature>
<organism evidence="7 8">
    <name type="scientific">Plasmodium malariae</name>
    <dbReference type="NCBI Taxonomy" id="5858"/>
    <lineage>
        <taxon>Eukaryota</taxon>
        <taxon>Sar</taxon>
        <taxon>Alveolata</taxon>
        <taxon>Apicomplexa</taxon>
        <taxon>Aconoidasida</taxon>
        <taxon>Haemosporida</taxon>
        <taxon>Plasmodiidae</taxon>
        <taxon>Plasmodium</taxon>
        <taxon>Plasmodium (Plasmodium)</taxon>
    </lineage>
</organism>
<feature type="compositionally biased region" description="Low complexity" evidence="6">
    <location>
        <begin position="182"/>
        <end position="213"/>
    </location>
</feature>
<evidence type="ECO:0000256" key="1">
    <source>
        <dbReference type="ARBA" id="ARBA00001974"/>
    </source>
</evidence>
<evidence type="ECO:0000313" key="7">
    <source>
        <dbReference type="EMBL" id="SBT71489.1"/>
    </source>
</evidence>
<evidence type="ECO:0000256" key="6">
    <source>
        <dbReference type="SAM" id="MobiDB-lite"/>
    </source>
</evidence>
<keyword evidence="2" id="KW-0285">Flavoprotein</keyword>
<evidence type="ECO:0000256" key="4">
    <source>
        <dbReference type="ARBA" id="ARBA00022857"/>
    </source>
</evidence>
<dbReference type="PRINTS" id="PR00419">
    <property type="entry name" value="ADXRDTASE"/>
</dbReference>
<keyword evidence="5 7" id="KW-0560">Oxidoreductase</keyword>
<protein>
    <submittedName>
        <fullName evidence="7">Adrenodoxin reductase, putative</fullName>
        <ecNumber evidence="7">1.18.1.2</ecNumber>
    </submittedName>
</protein>
<sequence>MRIKVECQRRKLFFLSKYFFTNEQKYFKIGVIGAGPSALYCCKYFLKNERIKVDIFDKLPNPYGLLRYGVAPDHVNVKNICNSFNPIILSKNYRFFGNVNIGVNLKIEELRNYYNVIVFCCGASDISLPSVELVEGKEDEMDKGYDRALEVADGLCSERDSEQTYKQVSKQVSKQDVKQEAKQAAGQDAKQAAGQDAKQAAGQDAKQAAGQDAKQADGQDAKQAAGQAAGQTAEQDSKLGRGIFHALDLIYFYNSYYDDMRCKTIDNYLSSLENFSSAVIVGNGNVALDVARILVKSYENLEKTDINNNYLNAMKKHKFKHIYIMGRRGYWQSSFTNSELRELLNLDNTKVILNKKNYSLCSILKNYDENNKMKQRQHKLFLNMVHNYEEFEKNKNIYENYKIIEFIFYHEIKKIHFNNHYMKNVIFQMNKDLNILDSSPYQKKKKVFTTPLLIFATGFKKNQFCENLYNQSILKFKDDILKKKFAIFKAGWFDIGPKGNISSQILNSKKITSHILNFLNNTTEFFHNDISNLLSAKKINFVNFDDWIYIHNLEINTGKQTGKNAQKIRTVEEVLYILNEKKKKKKKLNPD</sequence>
<accession>A0A1C3KD40</accession>